<evidence type="ECO:0000313" key="2">
    <source>
        <dbReference type="Proteomes" id="UP000887574"/>
    </source>
</evidence>
<feature type="compositionally biased region" description="Acidic residues" evidence="1">
    <location>
        <begin position="90"/>
        <end position="123"/>
    </location>
</feature>
<reference evidence="3" key="1">
    <citation type="submission" date="2022-11" db="UniProtKB">
        <authorList>
            <consortium name="WormBaseParasite"/>
        </authorList>
    </citation>
    <scope>IDENTIFICATION</scope>
</reference>
<organism evidence="2 3">
    <name type="scientific">Ditylenchus dipsaci</name>
    <dbReference type="NCBI Taxonomy" id="166011"/>
    <lineage>
        <taxon>Eukaryota</taxon>
        <taxon>Metazoa</taxon>
        <taxon>Ecdysozoa</taxon>
        <taxon>Nematoda</taxon>
        <taxon>Chromadorea</taxon>
        <taxon>Rhabditida</taxon>
        <taxon>Tylenchina</taxon>
        <taxon>Tylenchomorpha</taxon>
        <taxon>Sphaerularioidea</taxon>
        <taxon>Anguinidae</taxon>
        <taxon>Anguininae</taxon>
        <taxon>Ditylenchus</taxon>
    </lineage>
</organism>
<evidence type="ECO:0000313" key="3">
    <source>
        <dbReference type="WBParaSite" id="jg1175"/>
    </source>
</evidence>
<feature type="region of interest" description="Disordered" evidence="1">
    <location>
        <begin position="56"/>
        <end position="155"/>
    </location>
</feature>
<dbReference type="WBParaSite" id="jg1175">
    <property type="protein sequence ID" value="jg1175"/>
    <property type="gene ID" value="jg1175"/>
</dbReference>
<sequence>MPSQQLPLEDGLLYQNKQNNQLTPLPGASFYQDELKLVTDDVFSYMCSLAMEKCSKKSEKKKASCGGAAMRKRLKENNSTALDDGREMDYSEENQLDSGMDVDEDEDEDEDDQEEEEEDEMNEQDSAHDPQSSSSNHGDPEDDHIQESRAQSSYSSSTISHSTLCYNQTLPATFYDSTSNITSRSCIEQWNTDDFHQVPPTASEPYILDEENHCHQPESLLYSLYPQYSSSSPPTSTCSPYSGGINVGALPDNLLDDISLWEEKKHVQVDCSAELNNESTALASLVNMVPSMIKIGSCRSELTQEIAYRRCITDLDTNTPIWIRQSETYDLKTSGMDYKVDDEYNNLDSRVSLRKRHISGYPDHLENGTANLCNLMMLTSPKRVKL</sequence>
<protein>
    <submittedName>
        <fullName evidence="3">Uncharacterized protein</fullName>
    </submittedName>
</protein>
<dbReference type="Proteomes" id="UP000887574">
    <property type="component" value="Unplaced"/>
</dbReference>
<dbReference type="AlphaFoldDB" id="A0A915CST4"/>
<keyword evidence="2" id="KW-1185">Reference proteome</keyword>
<accession>A0A915CST4</accession>
<proteinExistence type="predicted"/>
<evidence type="ECO:0000256" key="1">
    <source>
        <dbReference type="SAM" id="MobiDB-lite"/>
    </source>
</evidence>
<name>A0A915CST4_9BILA</name>